<evidence type="ECO:0000256" key="1">
    <source>
        <dbReference type="SAM" id="Phobius"/>
    </source>
</evidence>
<dbReference type="PRINTS" id="PR00111">
    <property type="entry name" value="ABHYDROLASE"/>
</dbReference>
<dbReference type="AlphaFoldDB" id="A0A1X7MTQ0"/>
<dbReference type="InterPro" id="IPR029058">
    <property type="entry name" value="AB_hydrolase_fold"/>
</dbReference>
<dbReference type="STRING" id="1073423.SAMN04488700_0842"/>
<name>A0A1X7MTQ0_9LACT</name>
<dbReference type="PANTHER" id="PTHR43194:SF5">
    <property type="entry name" value="PIMELOYL-[ACYL-CARRIER PROTEIN] METHYL ESTER ESTERASE"/>
    <property type="match status" value="1"/>
</dbReference>
<dbReference type="GO" id="GO:0003824">
    <property type="term" value="F:catalytic activity"/>
    <property type="evidence" value="ECO:0007669"/>
    <property type="project" value="InterPro"/>
</dbReference>
<dbReference type="Pfam" id="PF00561">
    <property type="entry name" value="Abhydrolase_1"/>
    <property type="match status" value="1"/>
</dbReference>
<feature type="domain" description="AB hydrolase-1" evidence="2">
    <location>
        <begin position="68"/>
        <end position="309"/>
    </location>
</feature>
<keyword evidence="1" id="KW-0472">Membrane</keyword>
<keyword evidence="4" id="KW-1185">Reference proteome</keyword>
<dbReference type="Proteomes" id="UP000193435">
    <property type="component" value="Unassembled WGS sequence"/>
</dbReference>
<organism evidence="3 4">
    <name type="scientific">Carnobacterium iners</name>
    <dbReference type="NCBI Taxonomy" id="1073423"/>
    <lineage>
        <taxon>Bacteria</taxon>
        <taxon>Bacillati</taxon>
        <taxon>Bacillota</taxon>
        <taxon>Bacilli</taxon>
        <taxon>Lactobacillales</taxon>
        <taxon>Carnobacteriaceae</taxon>
        <taxon>Carnobacterium</taxon>
    </lineage>
</organism>
<reference evidence="3 4" key="1">
    <citation type="submission" date="2017-04" db="EMBL/GenBank/DDBJ databases">
        <authorList>
            <person name="Afonso C.L."/>
            <person name="Miller P.J."/>
            <person name="Scott M.A."/>
            <person name="Spackman E."/>
            <person name="Goraichik I."/>
            <person name="Dimitrov K.M."/>
            <person name="Suarez D.L."/>
            <person name="Swayne D.E."/>
        </authorList>
    </citation>
    <scope>NUCLEOTIDE SEQUENCE [LARGE SCALE GENOMIC DNA]</scope>
    <source>
        <strain evidence="3 4">LMG26642</strain>
    </source>
</reference>
<sequence>MNKWIKRILLFILIIFVSISILPYLFTVKTSGPTNEKPFIESSFQNIDTIDLHYRFYSPITDEAKGKIIMVHGLGGSTFSWRNNVQQLQDEGYLVLTVDLPGFGYSDKSLGTDHSQEARSELLWSLLDTIDLSLAEDTGKLDWTLVGHSMGGGTVSAMAMNRSEDTEKLVLVSGALFDNNPSAIPNLIYYAPIRRAIDVVYSNVILTNTRIESFLSSAYGRNPSKKEVEGYLNALKLSETPSFIPNFLKTTKSKPLEKLEKNKIPILFLTGENDTWVPEEQYKKLKELIPRTKVNVIEGAAHCSMETHPKEFNSLLLDFIEEKD</sequence>
<dbReference type="InterPro" id="IPR000639">
    <property type="entry name" value="Epox_hydrolase-like"/>
</dbReference>
<dbReference type="PANTHER" id="PTHR43194">
    <property type="entry name" value="HYDROLASE ALPHA/BETA FOLD FAMILY"/>
    <property type="match status" value="1"/>
</dbReference>
<proteinExistence type="predicted"/>
<evidence type="ECO:0000259" key="2">
    <source>
        <dbReference type="Pfam" id="PF00561"/>
    </source>
</evidence>
<dbReference type="RefSeq" id="WP_159446049.1">
    <property type="nucleotide sequence ID" value="NZ_FOAH01000006.1"/>
</dbReference>
<evidence type="ECO:0000313" key="3">
    <source>
        <dbReference type="EMBL" id="SMH28105.1"/>
    </source>
</evidence>
<dbReference type="SUPFAM" id="SSF53474">
    <property type="entry name" value="alpha/beta-Hydrolases"/>
    <property type="match status" value="1"/>
</dbReference>
<keyword evidence="1" id="KW-1133">Transmembrane helix</keyword>
<keyword evidence="1" id="KW-0812">Transmembrane</keyword>
<dbReference type="InterPro" id="IPR050228">
    <property type="entry name" value="Carboxylesterase_BioH"/>
</dbReference>
<dbReference type="InterPro" id="IPR000073">
    <property type="entry name" value="AB_hydrolase_1"/>
</dbReference>
<dbReference type="PRINTS" id="PR00412">
    <property type="entry name" value="EPOXHYDRLASE"/>
</dbReference>
<protein>
    <submittedName>
        <fullName evidence="3">Pimeloyl-ACP methyl ester carboxylesterase</fullName>
    </submittedName>
</protein>
<gene>
    <name evidence="3" type="ORF">SAMN04488700_0842</name>
</gene>
<dbReference type="EMBL" id="FXBJ01000002">
    <property type="protein sequence ID" value="SMH28105.1"/>
    <property type="molecule type" value="Genomic_DNA"/>
</dbReference>
<accession>A0A1X7MTQ0</accession>
<dbReference type="Gene3D" id="3.40.50.1820">
    <property type="entry name" value="alpha/beta hydrolase"/>
    <property type="match status" value="1"/>
</dbReference>
<feature type="transmembrane region" description="Helical" evidence="1">
    <location>
        <begin position="7"/>
        <end position="26"/>
    </location>
</feature>
<evidence type="ECO:0000313" key="4">
    <source>
        <dbReference type="Proteomes" id="UP000193435"/>
    </source>
</evidence>